<protein>
    <submittedName>
        <fullName evidence="2">Uncharacterized protein</fullName>
    </submittedName>
</protein>
<reference evidence="2 3" key="1">
    <citation type="submission" date="2018-04" db="EMBL/GenBank/DDBJ databases">
        <title>The genome of golden apple snail Pomacea canaliculata provides insight into stress tolerance and invasive adaptation.</title>
        <authorList>
            <person name="Liu C."/>
            <person name="Liu B."/>
            <person name="Ren Y."/>
            <person name="Zhang Y."/>
            <person name="Wang H."/>
            <person name="Li S."/>
            <person name="Jiang F."/>
            <person name="Yin L."/>
            <person name="Zhang G."/>
            <person name="Qian W."/>
            <person name="Fan W."/>
        </authorList>
    </citation>
    <scope>NUCLEOTIDE SEQUENCE [LARGE SCALE GENOMIC DNA]</scope>
    <source>
        <strain evidence="2">SZHN2017</strain>
        <tissue evidence="2">Muscle</tissue>
    </source>
</reference>
<comment type="caution">
    <text evidence="2">The sequence shown here is derived from an EMBL/GenBank/DDBJ whole genome shotgun (WGS) entry which is preliminary data.</text>
</comment>
<proteinExistence type="predicted"/>
<evidence type="ECO:0000313" key="2">
    <source>
        <dbReference type="EMBL" id="PVD36593.1"/>
    </source>
</evidence>
<dbReference type="EMBL" id="PZQS01000002">
    <property type="protein sequence ID" value="PVD36593.1"/>
    <property type="molecule type" value="Genomic_DNA"/>
</dbReference>
<keyword evidence="3" id="KW-1185">Reference proteome</keyword>
<evidence type="ECO:0000313" key="3">
    <source>
        <dbReference type="Proteomes" id="UP000245119"/>
    </source>
</evidence>
<gene>
    <name evidence="2" type="ORF">C0Q70_03578</name>
</gene>
<dbReference type="Proteomes" id="UP000245119">
    <property type="component" value="Linkage Group LG2"/>
</dbReference>
<sequence length="431" mass="46447">MSFLRHSRTDLNSLETFQDCEGSIGGNLHPFHTELCSQCCHTDLCNAYLCEQKLPNGMICAKCDDVSDVDTCLKVAFCQGGEACTGTTACCDNADLCNLNLTKTISNPRQVSVTSTPSSTTSWPSATDSETIATFESTVGVDHVTPTTVTFFSSVDNNTTWGWTVCPHHQYPWRPEHSVGDEYAWCHRKSRCDVRGKSLLQQHGRMVHIRFSDDGCNSGQQDNTVESRCATRVKKWPTPSSAASSKCADLTNLRTGLPPTGSCPVCPQECQDTELDGSRHVHETVECSECCYGDLCNDKLCKAEDGPALCCLREHSRPTRCLRFKASVPLVRLDCTGDVVCCNDTNLCNVKGGSNVHAPSSGKTTPPTTPVSITGPPTDLFLSSSFTEQSSTSSSNADTSSSEFSTSASSSILGSAKLAGRHRVHGHDVTG</sequence>
<accession>A0A2T7PT35</accession>
<organism evidence="2 3">
    <name type="scientific">Pomacea canaliculata</name>
    <name type="common">Golden apple snail</name>
    <dbReference type="NCBI Taxonomy" id="400727"/>
    <lineage>
        <taxon>Eukaryota</taxon>
        <taxon>Metazoa</taxon>
        <taxon>Spiralia</taxon>
        <taxon>Lophotrochozoa</taxon>
        <taxon>Mollusca</taxon>
        <taxon>Gastropoda</taxon>
        <taxon>Caenogastropoda</taxon>
        <taxon>Architaenioglossa</taxon>
        <taxon>Ampullarioidea</taxon>
        <taxon>Ampullariidae</taxon>
        <taxon>Pomacea</taxon>
    </lineage>
</organism>
<evidence type="ECO:0000256" key="1">
    <source>
        <dbReference type="SAM" id="MobiDB-lite"/>
    </source>
</evidence>
<dbReference type="AlphaFoldDB" id="A0A2T7PT35"/>
<feature type="region of interest" description="Disordered" evidence="1">
    <location>
        <begin position="356"/>
        <end position="407"/>
    </location>
</feature>
<feature type="compositionally biased region" description="Low complexity" evidence="1">
    <location>
        <begin position="383"/>
        <end position="407"/>
    </location>
</feature>
<dbReference type="OrthoDB" id="6153578at2759"/>
<name>A0A2T7PT35_POMCA</name>